<dbReference type="InterPro" id="IPR036909">
    <property type="entry name" value="Cyt_c-like_dom_sf"/>
</dbReference>
<evidence type="ECO:0000256" key="3">
    <source>
        <dbReference type="ARBA" id="ARBA00023004"/>
    </source>
</evidence>
<dbReference type="InterPro" id="IPR009056">
    <property type="entry name" value="Cyt_c-like_dom"/>
</dbReference>
<dbReference type="GO" id="GO:0046872">
    <property type="term" value="F:metal ion binding"/>
    <property type="evidence" value="ECO:0007669"/>
    <property type="project" value="UniProtKB-KW"/>
</dbReference>
<keyword evidence="3 4" id="KW-0408">Iron</keyword>
<protein>
    <submittedName>
        <fullName evidence="7">Cytochrome c</fullName>
    </submittedName>
</protein>
<dbReference type="GO" id="GO:0009055">
    <property type="term" value="F:electron transfer activity"/>
    <property type="evidence" value="ECO:0007669"/>
    <property type="project" value="InterPro"/>
</dbReference>
<keyword evidence="5" id="KW-0472">Membrane</keyword>
<dbReference type="RefSeq" id="WP_245693482.1">
    <property type="nucleotide sequence ID" value="NZ_FNGG01000011.1"/>
</dbReference>
<keyword evidence="5" id="KW-1133">Transmembrane helix</keyword>
<keyword evidence="2 4" id="KW-0479">Metal-binding</keyword>
<evidence type="ECO:0000313" key="7">
    <source>
        <dbReference type="EMBL" id="SEF11171.1"/>
    </source>
</evidence>
<dbReference type="Pfam" id="PF21342">
    <property type="entry name" value="SoxA-TsdA_cyt-c"/>
    <property type="match status" value="1"/>
</dbReference>
<evidence type="ECO:0000256" key="1">
    <source>
        <dbReference type="ARBA" id="ARBA00022617"/>
    </source>
</evidence>
<keyword evidence="8" id="KW-1185">Reference proteome</keyword>
<evidence type="ECO:0000256" key="4">
    <source>
        <dbReference type="PROSITE-ProRule" id="PRU00433"/>
    </source>
</evidence>
<keyword evidence="5" id="KW-0812">Transmembrane</keyword>
<dbReference type="PROSITE" id="PS51007">
    <property type="entry name" value="CYTC"/>
    <property type="match status" value="1"/>
</dbReference>
<dbReference type="Gene3D" id="1.10.760.10">
    <property type="entry name" value="Cytochrome c-like domain"/>
    <property type="match status" value="2"/>
</dbReference>
<name>A0A1H5PDP5_9FLAO</name>
<evidence type="ECO:0000259" key="6">
    <source>
        <dbReference type="PROSITE" id="PS51007"/>
    </source>
</evidence>
<reference evidence="7 8" key="1">
    <citation type="submission" date="2016-10" db="EMBL/GenBank/DDBJ databases">
        <authorList>
            <person name="de Groot N.N."/>
        </authorList>
    </citation>
    <scope>NUCLEOTIDE SEQUENCE [LARGE SCALE GENOMIC DNA]</scope>
    <source>
        <strain evidence="7 8">DSM 23553</strain>
    </source>
</reference>
<dbReference type="EMBL" id="FNUG01000011">
    <property type="protein sequence ID" value="SEF11171.1"/>
    <property type="molecule type" value="Genomic_DNA"/>
</dbReference>
<feature type="transmembrane region" description="Helical" evidence="5">
    <location>
        <begin position="12"/>
        <end position="32"/>
    </location>
</feature>
<dbReference type="Pfam" id="PF00034">
    <property type="entry name" value="Cytochrom_C"/>
    <property type="match status" value="1"/>
</dbReference>
<dbReference type="PANTHER" id="PTHR35008:SF9">
    <property type="entry name" value="CYTOCHROME C DOMAIN-CONTAINING PROTEIN"/>
    <property type="match status" value="1"/>
</dbReference>
<evidence type="ECO:0000256" key="2">
    <source>
        <dbReference type="ARBA" id="ARBA00022723"/>
    </source>
</evidence>
<evidence type="ECO:0000313" key="8">
    <source>
        <dbReference type="Proteomes" id="UP000199448"/>
    </source>
</evidence>
<dbReference type="SUPFAM" id="SSF46626">
    <property type="entry name" value="Cytochrome c"/>
    <property type="match status" value="2"/>
</dbReference>
<gene>
    <name evidence="7" type="ORF">SAMN04488034_11141</name>
</gene>
<dbReference type="GO" id="GO:0020037">
    <property type="term" value="F:heme binding"/>
    <property type="evidence" value="ECO:0007669"/>
    <property type="project" value="InterPro"/>
</dbReference>
<dbReference type="InterPro" id="IPR051459">
    <property type="entry name" value="Cytochrome_c-type_DH"/>
</dbReference>
<dbReference type="Proteomes" id="UP000199448">
    <property type="component" value="Unassembled WGS sequence"/>
</dbReference>
<dbReference type="STRING" id="390640.SAMN04488034_11141"/>
<organism evidence="7 8">
    <name type="scientific">Salinimicrobium catena</name>
    <dbReference type="NCBI Taxonomy" id="390640"/>
    <lineage>
        <taxon>Bacteria</taxon>
        <taxon>Pseudomonadati</taxon>
        <taxon>Bacteroidota</taxon>
        <taxon>Flavobacteriia</taxon>
        <taxon>Flavobacteriales</taxon>
        <taxon>Flavobacteriaceae</taxon>
        <taxon>Salinimicrobium</taxon>
    </lineage>
</organism>
<evidence type="ECO:0000256" key="5">
    <source>
        <dbReference type="SAM" id="Phobius"/>
    </source>
</evidence>
<sequence length="354" mass="39438">MKEIRSLAAPLFYAFSAFLGLIVLLFVGVFLYSEDPSLFSVKQKMAEISPETEAETETEWAPKDVQAALTSGEMDEMVEYGYHLVAESARYMGPNAEDPAMQFAGNTLSCTNCHLDYGTKPGSASWVGMVDRFPQFRGRENREGTIEDRINGCMQRSMNGNALPEDSKAMKAIVAYMSWLGEDLPKEKEKMYKGFVSVELPEEAVDLERGKAIYTKECAVCHQDNGQGVAAAGSGGAWVYPPLWGDDTYNDGAGMHRVITAAQFIKANMPFGVATWEEPKLTDEEAYHVAGYINSFTRPEKPIKEADFPDRKLKPMSTPYGPWADNFSAEQHKYGPYGPIAEFYMEEYGIKKSK</sequence>
<dbReference type="PANTHER" id="PTHR35008">
    <property type="entry name" value="BLL4482 PROTEIN-RELATED"/>
    <property type="match status" value="1"/>
</dbReference>
<accession>A0A1H5PDP5</accession>
<keyword evidence="1 4" id="KW-0349">Heme</keyword>
<dbReference type="AlphaFoldDB" id="A0A1H5PDP5"/>
<proteinExistence type="predicted"/>
<feature type="domain" description="Cytochrome c" evidence="6">
    <location>
        <begin position="205"/>
        <end position="297"/>
    </location>
</feature>